<dbReference type="PROSITE" id="PS51620">
    <property type="entry name" value="SAM_TRM61"/>
    <property type="match status" value="1"/>
</dbReference>
<dbReference type="AlphaFoldDB" id="A0A2T9WTF8"/>
<feature type="binding site" evidence="5">
    <location>
        <begin position="97"/>
        <end position="100"/>
    </location>
    <ligand>
        <name>S-adenosyl-L-methionine</name>
        <dbReference type="ChEBI" id="CHEBI:59789"/>
    </ligand>
</feature>
<dbReference type="Proteomes" id="UP000245908">
    <property type="component" value="Unassembled WGS sequence"/>
</dbReference>
<dbReference type="GO" id="GO:0160107">
    <property type="term" value="F:tRNA (adenine(58)-N1)-methyltransferase activity"/>
    <property type="evidence" value="ECO:0007669"/>
    <property type="project" value="InterPro"/>
</dbReference>
<evidence type="ECO:0000256" key="4">
    <source>
        <dbReference type="ARBA" id="ARBA00022694"/>
    </source>
</evidence>
<dbReference type="Pfam" id="PF08704">
    <property type="entry name" value="GCD14"/>
    <property type="match status" value="1"/>
</dbReference>
<dbReference type="GO" id="GO:0030488">
    <property type="term" value="P:tRNA methylation"/>
    <property type="evidence" value="ECO:0007669"/>
    <property type="project" value="InterPro"/>
</dbReference>
<feature type="binding site" evidence="5">
    <location>
        <position position="118"/>
    </location>
    <ligand>
        <name>S-adenosyl-L-methionine</name>
        <dbReference type="ChEBI" id="CHEBI:59789"/>
    </ligand>
</feature>
<evidence type="ECO:0000313" key="7">
    <source>
        <dbReference type="EMBL" id="PVU71115.1"/>
    </source>
</evidence>
<gene>
    <name evidence="7" type="ORF">DDW05_01830</name>
</gene>
<evidence type="ECO:0000256" key="5">
    <source>
        <dbReference type="PIRSR" id="PIRSR017269-1"/>
    </source>
</evidence>
<dbReference type="InterPro" id="IPR014816">
    <property type="entry name" value="tRNA_MeTrfase_Gcd14"/>
</dbReference>
<feature type="domain" description="tRNA (adenine(58)-N(1))-methyltransferase catalytic subunit TRM61 C-terminal" evidence="6">
    <location>
        <begin position="67"/>
        <end position="216"/>
    </location>
</feature>
<dbReference type="GO" id="GO:0031515">
    <property type="term" value="C:tRNA (m1A) methyltransferase complex"/>
    <property type="evidence" value="ECO:0007669"/>
    <property type="project" value="InterPro"/>
</dbReference>
<proteinExistence type="predicted"/>
<comment type="caution">
    <text evidence="7">The sequence shown here is derived from an EMBL/GenBank/DDBJ whole genome shotgun (WGS) entry which is preliminary data.</text>
</comment>
<dbReference type="PANTHER" id="PTHR12133">
    <property type="entry name" value="TRNA (ADENINE(58)-N(1))-METHYLTRANSFERASE"/>
    <property type="match status" value="1"/>
</dbReference>
<keyword evidence="1 7" id="KW-0489">Methyltransferase</keyword>
<reference evidence="7 8" key="1">
    <citation type="journal article" date="2015" name="Appl. Environ. Microbiol.">
        <title>Nanoarchaeota, Their Sulfolobales Host, and Nanoarchaeota Virus Distribution across Yellowstone National Park Hot Springs.</title>
        <authorList>
            <person name="Munson-McGee J.H."/>
            <person name="Field E.K."/>
            <person name="Bateson M."/>
            <person name="Rooney C."/>
            <person name="Stepanauskas R."/>
            <person name="Young M.J."/>
        </authorList>
    </citation>
    <scope>NUCLEOTIDE SEQUENCE [LARGE SCALE GENOMIC DNA]</scope>
    <source>
        <strain evidence="7">SCGC AB-777_O03</strain>
    </source>
</reference>
<dbReference type="InterPro" id="IPR049470">
    <property type="entry name" value="TRM61_C"/>
</dbReference>
<dbReference type="InterPro" id="IPR029063">
    <property type="entry name" value="SAM-dependent_MTases_sf"/>
</dbReference>
<sequence length="243" mass="28362">MIIIHRKTGKKFYIEDKNKDFNTHFGIIKKEDLNKEPGSIIKSHLNEEFLILEDNFNDLVRYLKRGPQSIHEKDIGLLYSLVNISPGMRIVEGGTGSGILTSYLANSVRPNGKVYSYEIREDFYNIAKKNLEKLKLLDYVELKLKNINEGIDEKDIDLIILDIPDPWNTLEHAYNSLKFGGYLVSFLPNITSVLKLLDSNDKFLFIGVYENFYRKWIYEKGKVLRPRNLELVHTEFLVLFRKV</sequence>
<evidence type="ECO:0000256" key="1">
    <source>
        <dbReference type="ARBA" id="ARBA00022603"/>
    </source>
</evidence>
<evidence type="ECO:0000256" key="2">
    <source>
        <dbReference type="ARBA" id="ARBA00022679"/>
    </source>
</evidence>
<keyword evidence="4" id="KW-0819">tRNA processing</keyword>
<accession>A0A2T9WTF8</accession>
<dbReference type="EMBL" id="QEFH01000011">
    <property type="protein sequence ID" value="PVU71115.1"/>
    <property type="molecule type" value="Genomic_DNA"/>
</dbReference>
<dbReference type="Gene3D" id="3.40.50.150">
    <property type="entry name" value="Vaccinia Virus protein VP39"/>
    <property type="match status" value="1"/>
</dbReference>
<dbReference type="SUPFAM" id="SSF53335">
    <property type="entry name" value="S-adenosyl-L-methionine-dependent methyltransferases"/>
    <property type="match status" value="1"/>
</dbReference>
<organism evidence="7 8">
    <name type="scientific">Nanobsidianus stetteri</name>
    <dbReference type="NCBI Taxonomy" id="1294122"/>
    <lineage>
        <taxon>Archaea</taxon>
        <taxon>Nanobdellota</taxon>
        <taxon>Candidatus Nanoarchaeia</taxon>
        <taxon>Nanoarchaeales</taxon>
        <taxon>Nanopusillaceae</taxon>
        <taxon>Candidatus Nanobsidianus</taxon>
    </lineage>
</organism>
<protein>
    <submittedName>
        <fullName evidence="7">tRNA methyltransferase</fullName>
    </submittedName>
</protein>
<keyword evidence="2 7" id="KW-0808">Transferase</keyword>
<evidence type="ECO:0000313" key="8">
    <source>
        <dbReference type="Proteomes" id="UP000245908"/>
    </source>
</evidence>
<dbReference type="PIRSF" id="PIRSF017269">
    <property type="entry name" value="GCD14"/>
    <property type="match status" value="1"/>
</dbReference>
<dbReference type="CDD" id="cd02440">
    <property type="entry name" value="AdoMet_MTases"/>
    <property type="match status" value="1"/>
</dbReference>
<dbReference type="PANTHER" id="PTHR12133:SF1">
    <property type="entry name" value="TRNA (ADENINE(58)-N(1))-METHYLTRANSFERASE, MITOCHONDRIAL"/>
    <property type="match status" value="1"/>
</dbReference>
<feature type="binding site" evidence="5">
    <location>
        <position position="162"/>
    </location>
    <ligand>
        <name>S-adenosyl-L-methionine</name>
        <dbReference type="ChEBI" id="CHEBI:59789"/>
    </ligand>
</feature>
<evidence type="ECO:0000256" key="3">
    <source>
        <dbReference type="ARBA" id="ARBA00022691"/>
    </source>
</evidence>
<keyword evidence="3 5" id="KW-0949">S-adenosyl-L-methionine</keyword>
<dbReference type="Gene3D" id="3.10.330.20">
    <property type="match status" value="1"/>
</dbReference>
<name>A0A2T9WTF8_NANST</name>
<evidence type="ECO:0000259" key="6">
    <source>
        <dbReference type="Pfam" id="PF08704"/>
    </source>
</evidence>